<evidence type="ECO:0000256" key="1">
    <source>
        <dbReference type="SAM" id="Phobius"/>
    </source>
</evidence>
<protein>
    <submittedName>
        <fullName evidence="2">DUF805 domain-containing protein</fullName>
    </submittedName>
</protein>
<dbReference type="RefSeq" id="WP_407590363.1">
    <property type="nucleotide sequence ID" value="NZ_JBHDIY010000002.1"/>
</dbReference>
<gene>
    <name evidence="2" type="ORF">ACERZ8_01565</name>
</gene>
<keyword evidence="1" id="KW-0812">Transmembrane</keyword>
<proteinExistence type="predicted"/>
<dbReference type="Pfam" id="PF05656">
    <property type="entry name" value="DUF805"/>
    <property type="match status" value="1"/>
</dbReference>
<sequence length="143" mass="16267">MTLTESVKTCFSKYATFSGRASRREFWYFYLGTKGMILVSAIVFAWAAVVVYVVTLVPAHAAAVRRLRDQDRWVWPILILSPIILVANLLFLAALEEQLYASEPEVFLVFTLIWALPIFRAFWILTGPSAQHARSDQNNEVTP</sequence>
<name>A0ABW8UND0_9RHOB</name>
<comment type="caution">
    <text evidence="2">The sequence shown here is derived from an EMBL/GenBank/DDBJ whole genome shotgun (WGS) entry which is preliminary data.</text>
</comment>
<keyword evidence="1" id="KW-1133">Transmembrane helix</keyword>
<dbReference type="Proteomes" id="UP001627408">
    <property type="component" value="Unassembled WGS sequence"/>
</dbReference>
<reference evidence="2 3" key="1">
    <citation type="submission" date="2024-08" db="EMBL/GenBank/DDBJ databases">
        <title>Tateyamaria sp. nov., isolated from marine algae.</title>
        <authorList>
            <person name="Choi B.J."/>
            <person name="Kim J.M."/>
            <person name="Lee J.K."/>
            <person name="Choi D.G."/>
            <person name="Bayburt H."/>
            <person name="Baek J.H."/>
            <person name="Han D.M."/>
            <person name="Jeon C.O."/>
        </authorList>
    </citation>
    <scope>NUCLEOTIDE SEQUENCE [LARGE SCALE GENOMIC DNA]</scope>
    <source>
        <strain evidence="2 3">KMU-156</strain>
    </source>
</reference>
<feature type="transmembrane region" description="Helical" evidence="1">
    <location>
        <begin position="106"/>
        <end position="125"/>
    </location>
</feature>
<evidence type="ECO:0000313" key="3">
    <source>
        <dbReference type="Proteomes" id="UP001627408"/>
    </source>
</evidence>
<evidence type="ECO:0000313" key="2">
    <source>
        <dbReference type="EMBL" id="MFL4468623.1"/>
    </source>
</evidence>
<dbReference type="InterPro" id="IPR008523">
    <property type="entry name" value="DUF805"/>
</dbReference>
<accession>A0ABW8UND0</accession>
<organism evidence="2 3">
    <name type="scientific">Tateyamaria armeniaca</name>
    <dbReference type="NCBI Taxonomy" id="2518930"/>
    <lineage>
        <taxon>Bacteria</taxon>
        <taxon>Pseudomonadati</taxon>
        <taxon>Pseudomonadota</taxon>
        <taxon>Alphaproteobacteria</taxon>
        <taxon>Rhodobacterales</taxon>
        <taxon>Roseobacteraceae</taxon>
        <taxon>Tateyamaria</taxon>
    </lineage>
</organism>
<feature type="transmembrane region" description="Helical" evidence="1">
    <location>
        <begin position="36"/>
        <end position="61"/>
    </location>
</feature>
<keyword evidence="3" id="KW-1185">Reference proteome</keyword>
<feature type="transmembrane region" description="Helical" evidence="1">
    <location>
        <begin position="73"/>
        <end position="94"/>
    </location>
</feature>
<dbReference type="EMBL" id="JBHDIY010000002">
    <property type="protein sequence ID" value="MFL4468623.1"/>
    <property type="molecule type" value="Genomic_DNA"/>
</dbReference>
<keyword evidence="1" id="KW-0472">Membrane</keyword>